<evidence type="ECO:0000313" key="3">
    <source>
        <dbReference type="Proteomes" id="UP001243212"/>
    </source>
</evidence>
<organism evidence="2 3">
    <name type="scientific">Trueperella bonasi</name>
    <dbReference type="NCBI Taxonomy" id="312286"/>
    <lineage>
        <taxon>Bacteria</taxon>
        <taxon>Bacillati</taxon>
        <taxon>Actinomycetota</taxon>
        <taxon>Actinomycetes</taxon>
        <taxon>Actinomycetales</taxon>
        <taxon>Actinomycetaceae</taxon>
        <taxon>Trueperella</taxon>
    </lineage>
</organism>
<dbReference type="PANTHER" id="PTHR37298">
    <property type="entry name" value="UPF0111 PROTEIN YKAA"/>
    <property type="match status" value="1"/>
</dbReference>
<dbReference type="Gene3D" id="1.20.58.220">
    <property type="entry name" value="Phosphate transport system protein phou homolog 2, domain 2"/>
    <property type="match status" value="1"/>
</dbReference>
<proteinExistence type="inferred from homology"/>
<dbReference type="InterPro" id="IPR038078">
    <property type="entry name" value="PhoU-like_sf"/>
</dbReference>
<sequence>MSRFFSRFSGQHNVQELLNAQASHLVLAANVLAEMVRANSPSRKDLNASLHSIENDADTALHNVLQEVGSRFVLPYDCGDLIHLSNAIDNCVDAIDEAGDNLVLYRIGKLPPKIHQMADIIVQCAEYAVIAVGKLRKIDSSIRTTWLEINNLENRADSLHRDLTIELFNSDFTPKELLAGKITLDSFEIAVDTFEELAAAIELLSLKES</sequence>
<dbReference type="PANTHER" id="PTHR37298:SF1">
    <property type="entry name" value="UPF0111 PROTEIN YKAA"/>
    <property type="match status" value="1"/>
</dbReference>
<gene>
    <name evidence="2" type="ORF">J2S70_001174</name>
</gene>
<dbReference type="Proteomes" id="UP001243212">
    <property type="component" value="Unassembled WGS sequence"/>
</dbReference>
<evidence type="ECO:0000256" key="1">
    <source>
        <dbReference type="ARBA" id="ARBA00008591"/>
    </source>
</evidence>
<evidence type="ECO:0000313" key="2">
    <source>
        <dbReference type="EMBL" id="MDP9806592.1"/>
    </source>
</evidence>
<dbReference type="InterPro" id="IPR018445">
    <property type="entry name" value="Put_Phosphate_transp_reg"/>
</dbReference>
<name>A0ABT9NHC7_9ACTO</name>
<comment type="caution">
    <text evidence="2">The sequence shown here is derived from an EMBL/GenBank/DDBJ whole genome shotgun (WGS) entry which is preliminary data.</text>
</comment>
<keyword evidence="3" id="KW-1185">Reference proteome</keyword>
<dbReference type="Pfam" id="PF01865">
    <property type="entry name" value="PhoU_div"/>
    <property type="match status" value="1"/>
</dbReference>
<dbReference type="EMBL" id="JAUSQX010000001">
    <property type="protein sequence ID" value="MDP9806592.1"/>
    <property type="molecule type" value="Genomic_DNA"/>
</dbReference>
<protein>
    <submittedName>
        <fullName evidence="2">Uncharacterized protein Yka (UPF0111/DUF47 family)</fullName>
    </submittedName>
</protein>
<dbReference type="InterPro" id="IPR052912">
    <property type="entry name" value="UPF0111_domain"/>
</dbReference>
<comment type="similarity">
    <text evidence="1">Belongs to the UPF0111 family.</text>
</comment>
<accession>A0ABT9NHC7</accession>
<reference evidence="2 3" key="1">
    <citation type="submission" date="2023-07" db="EMBL/GenBank/DDBJ databases">
        <title>Sequencing the genomes of 1000 actinobacteria strains.</title>
        <authorList>
            <person name="Klenk H.-P."/>
        </authorList>
    </citation>
    <scope>NUCLEOTIDE SEQUENCE [LARGE SCALE GENOMIC DNA]</scope>
    <source>
        <strain evidence="2 3">DSM 17163</strain>
    </source>
</reference>